<protein>
    <submittedName>
        <fullName evidence="2">Uncharacterized protein</fullName>
    </submittedName>
</protein>
<reference evidence="2" key="1">
    <citation type="submission" date="2020-06" db="EMBL/GenBank/DDBJ databases">
        <authorList>
            <consortium name="Plant Systems Biology data submission"/>
        </authorList>
    </citation>
    <scope>NUCLEOTIDE SEQUENCE</scope>
    <source>
        <strain evidence="2">D6</strain>
    </source>
</reference>
<feature type="compositionally biased region" description="Low complexity" evidence="1">
    <location>
        <begin position="19"/>
        <end position="65"/>
    </location>
</feature>
<name>A0A9N8DVJ2_9STRA</name>
<feature type="compositionally biased region" description="Polar residues" evidence="1">
    <location>
        <begin position="122"/>
        <end position="131"/>
    </location>
</feature>
<dbReference type="AlphaFoldDB" id="A0A9N8DVJ2"/>
<feature type="compositionally biased region" description="Polar residues" evidence="1">
    <location>
        <begin position="66"/>
        <end position="78"/>
    </location>
</feature>
<feature type="region of interest" description="Disordered" evidence="1">
    <location>
        <begin position="454"/>
        <end position="479"/>
    </location>
</feature>
<feature type="compositionally biased region" description="Low complexity" evidence="1">
    <location>
        <begin position="79"/>
        <end position="94"/>
    </location>
</feature>
<comment type="caution">
    <text evidence="2">The sequence shown here is derived from an EMBL/GenBank/DDBJ whole genome shotgun (WGS) entry which is preliminary data.</text>
</comment>
<sequence>MARAKRSTTTKNNQKDNPSASTTTTAASGSEQNNSPTSKPSSGTPSNQLPPSSLPFSSSPFTNNSKSVPPSSLDFSPCSNKSPASPTANNPAATDSGAPLPISTPKVHSEQSHSQPHDFVSEQDSSLHSCKTASNSSSSENVSTSASSSKTPSATNTSFPALNEKAPVACSNNHLPLGSTVGANQSSLTTNSYDFQNSVGQGNPMSYRIPKKNQNSNNTQPEPVKHNLVSGPETVTEVPDARKRVLPDDCFQIDSTTVTHEGISRTTVNTQKSEIVTPIPHPLPKKVKPTVNAYDPYNKRFQQLASAPGQNCLVTTAPSKPTSVVLQNRGLFRLPPNDTTIQVYGNFELQGGDIEYITLRHFDSAPSSITVGTKSFELLPGPPSFYLCLKDVLNWIDGYTHRYKMESSYKNDLCRLVLASFQKDCNTFDSNNLEKYLASEMDRNMTNVSDNVPELESGHRMHHNTKNTPTTPHKHNNKNLLDNTFDTQPPSDMYYKQVYSPQEVEQMLLARHPNSTSQQVQLRMPPLPDWNIGIGPMQNTDACGPKLQQRCLDSNGHSSVEMNGAHLVAGDSSEPNLNLLSTSSPRKLPFLPEDMLKQGTSNNPFLVEGDSVLQPMLHAEHSNHNIFHKLDDNQKYDPFFRHFRQCFYPPANSPTEIDLYETTRLAVINRFRPHYRTFIDMLIQNFNGTRNINDLRDQFNAHLRLHQQSAKDQPPQNGLNPASASANQRPNSSEHRSFQVSTNVAHEDNSFLFNKTVAKTTSITHTGGKGLQVSSAKARNHDMIMQLDKNGKAPFFTPAEQYLKQHGEYCQRVLKIDSIYSLRDPDNPFEHYGEVSQTGYTRRIPVFVHAIPGKDAFRLNNHDNRQKWCNNFCKFWNAHETQGLFKYAETCRYSGDLTPQDETQAAPLSNWLTVRDTMDYILSVHSNQFKTISDVLRSPACLRVYFSDDLLPRIREHFASYVGNQQQRNGVSTASAAGPSLDQLNF</sequence>
<evidence type="ECO:0000256" key="1">
    <source>
        <dbReference type="SAM" id="MobiDB-lite"/>
    </source>
</evidence>
<gene>
    <name evidence="2" type="ORF">SEMRO_404_G135920.1</name>
</gene>
<feature type="compositionally biased region" description="Polar residues" evidence="1">
    <location>
        <begin position="707"/>
        <end position="731"/>
    </location>
</feature>
<evidence type="ECO:0000313" key="3">
    <source>
        <dbReference type="Proteomes" id="UP001153069"/>
    </source>
</evidence>
<dbReference type="EMBL" id="CAICTM010000403">
    <property type="protein sequence ID" value="CAB9509763.1"/>
    <property type="molecule type" value="Genomic_DNA"/>
</dbReference>
<evidence type="ECO:0000313" key="2">
    <source>
        <dbReference type="EMBL" id="CAB9509763.1"/>
    </source>
</evidence>
<feature type="region of interest" description="Disordered" evidence="1">
    <location>
        <begin position="707"/>
        <end position="740"/>
    </location>
</feature>
<keyword evidence="3" id="KW-1185">Reference proteome</keyword>
<feature type="compositionally biased region" description="Polar residues" evidence="1">
    <location>
        <begin position="9"/>
        <end position="18"/>
    </location>
</feature>
<organism evidence="2 3">
    <name type="scientific">Seminavis robusta</name>
    <dbReference type="NCBI Taxonomy" id="568900"/>
    <lineage>
        <taxon>Eukaryota</taxon>
        <taxon>Sar</taxon>
        <taxon>Stramenopiles</taxon>
        <taxon>Ochrophyta</taxon>
        <taxon>Bacillariophyta</taxon>
        <taxon>Bacillariophyceae</taxon>
        <taxon>Bacillariophycidae</taxon>
        <taxon>Naviculales</taxon>
        <taxon>Naviculaceae</taxon>
        <taxon>Seminavis</taxon>
    </lineage>
</organism>
<dbReference type="Proteomes" id="UP001153069">
    <property type="component" value="Unassembled WGS sequence"/>
</dbReference>
<proteinExistence type="predicted"/>
<accession>A0A9N8DVJ2</accession>
<feature type="compositionally biased region" description="Low complexity" evidence="1">
    <location>
        <begin position="132"/>
        <end position="158"/>
    </location>
</feature>
<feature type="compositionally biased region" description="Basic and acidic residues" evidence="1">
    <location>
        <begin position="107"/>
        <end position="120"/>
    </location>
</feature>
<feature type="region of interest" description="Disordered" evidence="1">
    <location>
        <begin position="1"/>
        <end position="159"/>
    </location>
</feature>